<name>I2FUU7_USTHO</name>
<evidence type="ECO:0000256" key="1">
    <source>
        <dbReference type="SAM" id="MobiDB-lite"/>
    </source>
</evidence>
<feature type="compositionally biased region" description="Polar residues" evidence="1">
    <location>
        <begin position="31"/>
        <end position="59"/>
    </location>
</feature>
<feature type="compositionally biased region" description="Basic and acidic residues" evidence="1">
    <location>
        <begin position="165"/>
        <end position="175"/>
    </location>
</feature>
<sequence length="238" mass="25768">MSGRKGNLASRSLEYQAPETPNFLKALKAQVASSDRYSTSTKQRPSDQLDSFVISTSSAAVKRKAREEEEDEGLDSEDEMRGAQVVVLKDGKHLSHDEALQLKTASKGQPEEQKEGAKGKDQNIASTASALGARKRRGPIGEAADESKGLGEDVSISDIVNTAELIEKPSREKGKGNGTSKGGLKDVKDLIRKERDARAPTKTDKEQHKDDKSKEKIAAAKKLKAKSGKGLSFNFDDE</sequence>
<evidence type="ECO:0000259" key="2">
    <source>
        <dbReference type="Pfam" id="PF15377"/>
    </source>
</evidence>
<reference evidence="3 4" key="1">
    <citation type="journal article" date="2012" name="Plant Cell">
        <title>Genome comparison of barley and maize smut fungi reveals targeted loss of RNA silencing components and species-specific presence of transposable elements.</title>
        <authorList>
            <person name="Laurie J.D."/>
            <person name="Ali S."/>
            <person name="Linning R."/>
            <person name="Mannhaupt G."/>
            <person name="Wong P."/>
            <person name="Gueldener U."/>
            <person name="Muensterkoetter M."/>
            <person name="Moore R."/>
            <person name="Kahmann R."/>
            <person name="Bakkeren G."/>
            <person name="Schirawski J."/>
        </authorList>
    </citation>
    <scope>NUCLEOTIDE SEQUENCE [LARGE SCALE GENOMIC DNA]</scope>
    <source>
        <strain evidence="4">Uh4875-4</strain>
    </source>
</reference>
<dbReference type="Pfam" id="PF15377">
    <property type="entry name" value="DUF4604"/>
    <property type="match status" value="1"/>
</dbReference>
<dbReference type="InterPro" id="IPR027911">
    <property type="entry name" value="DUF4604"/>
</dbReference>
<accession>I2FUU7</accession>
<dbReference type="HOGENOM" id="CLU_1294228_0_0_1"/>
<dbReference type="EMBL" id="CAGI01000157">
    <property type="protein sequence ID" value="CCF50690.1"/>
    <property type="molecule type" value="Genomic_DNA"/>
</dbReference>
<feature type="compositionally biased region" description="Basic and acidic residues" evidence="1">
    <location>
        <begin position="183"/>
        <end position="218"/>
    </location>
</feature>
<protein>
    <recommendedName>
        <fullName evidence="2">DUF4604 domain-containing protein</fullName>
    </recommendedName>
</protein>
<feature type="compositionally biased region" description="Acidic residues" evidence="1">
    <location>
        <begin position="68"/>
        <end position="78"/>
    </location>
</feature>
<keyword evidence="4" id="KW-1185">Reference proteome</keyword>
<proteinExistence type="predicted"/>
<feature type="compositionally biased region" description="Basic and acidic residues" evidence="1">
    <location>
        <begin position="89"/>
        <end position="100"/>
    </location>
</feature>
<feature type="region of interest" description="Disordered" evidence="1">
    <location>
        <begin position="31"/>
        <end position="238"/>
    </location>
</feature>
<gene>
    <name evidence="3" type="ORF">UHOR_06237</name>
</gene>
<comment type="caution">
    <text evidence="3">The sequence shown here is derived from an EMBL/GenBank/DDBJ whole genome shotgun (WGS) entry which is preliminary data.</text>
</comment>
<dbReference type="OMA" id="AQTHHIA"/>
<dbReference type="eggNOG" id="ENOG502R4JF">
    <property type="taxonomic scope" value="Eukaryota"/>
</dbReference>
<feature type="compositionally biased region" description="Basic and acidic residues" evidence="1">
    <location>
        <begin position="109"/>
        <end position="121"/>
    </location>
</feature>
<feature type="domain" description="DUF4604" evidence="2">
    <location>
        <begin position="11"/>
        <end position="237"/>
    </location>
</feature>
<evidence type="ECO:0000313" key="3">
    <source>
        <dbReference type="EMBL" id="CCF50690.1"/>
    </source>
</evidence>
<dbReference type="AlphaFoldDB" id="I2FUU7"/>
<organism evidence="3 4">
    <name type="scientific">Ustilago hordei</name>
    <name type="common">Barley covered smut fungus</name>
    <dbReference type="NCBI Taxonomy" id="120017"/>
    <lineage>
        <taxon>Eukaryota</taxon>
        <taxon>Fungi</taxon>
        <taxon>Dikarya</taxon>
        <taxon>Basidiomycota</taxon>
        <taxon>Ustilaginomycotina</taxon>
        <taxon>Ustilaginomycetes</taxon>
        <taxon>Ustilaginales</taxon>
        <taxon>Ustilaginaceae</taxon>
        <taxon>Ustilago</taxon>
    </lineage>
</organism>
<dbReference type="Proteomes" id="UP000006174">
    <property type="component" value="Unassembled WGS sequence"/>
</dbReference>
<evidence type="ECO:0000313" key="4">
    <source>
        <dbReference type="Proteomes" id="UP000006174"/>
    </source>
</evidence>
<dbReference type="OrthoDB" id="2553298at2759"/>